<evidence type="ECO:0000256" key="2">
    <source>
        <dbReference type="ARBA" id="ARBA00022692"/>
    </source>
</evidence>
<dbReference type="PANTHER" id="PTHR43759:SF1">
    <property type="entry name" value="GLUCOSE IMPORT SYSTEM PERMEASE PROTEIN GLCT"/>
    <property type="match status" value="1"/>
</dbReference>
<evidence type="ECO:0000259" key="6">
    <source>
        <dbReference type="PROSITE" id="PS50928"/>
    </source>
</evidence>
<sequence length="282" mass="31742">MKRQIKISLLLLPALIVFCIFIVGVINCLIQSLGYFPAVGLEDFTLQYYVQVIKDKNFIESLLFSLFTSLSSSVLAMLIGVALSFILLNKNYDKNMEFLLKIPIAVPHIVAALLVFNMLSSNGILPRILYNIGFHDVQNTFPTLIFDDYGIGVIIAYLWKEIPFVTLVVYSVLKNINRGLFDVALNLGASRRQVFFHVLLPLATPSIVSSFIIIFAYSFGAFEVPYLLGPTNPKALPVKAYLEYIEPDLTNRPIAMAVNTVIIIISFVLVAIYEYVIRKFVR</sequence>
<dbReference type="Proteomes" id="UP000052015">
    <property type="component" value="Unassembled WGS sequence"/>
</dbReference>
<keyword evidence="3 5" id="KW-1133">Transmembrane helix</keyword>
<feature type="transmembrane region" description="Helical" evidence="5">
    <location>
        <begin position="254"/>
        <end position="276"/>
    </location>
</feature>
<keyword evidence="4 5" id="KW-0472">Membrane</keyword>
<dbReference type="PATRIC" id="fig|908809.3.peg.800"/>
<dbReference type="PROSITE" id="PS50928">
    <property type="entry name" value="ABC_TM1"/>
    <property type="match status" value="1"/>
</dbReference>
<accession>A0A0R3K1Q1</accession>
<comment type="similarity">
    <text evidence="5">Belongs to the binding-protein-dependent transport system permease family.</text>
</comment>
<gene>
    <name evidence="7" type="primary">potH</name>
    <name evidence="7" type="ORF">ABG79_00792</name>
</gene>
<dbReference type="InterPro" id="IPR052730">
    <property type="entry name" value="Sugar_ABC_transporter"/>
</dbReference>
<dbReference type="GO" id="GO:0055085">
    <property type="term" value="P:transmembrane transport"/>
    <property type="evidence" value="ECO:0007669"/>
    <property type="project" value="InterPro"/>
</dbReference>
<evidence type="ECO:0000256" key="4">
    <source>
        <dbReference type="ARBA" id="ARBA00023136"/>
    </source>
</evidence>
<evidence type="ECO:0000256" key="5">
    <source>
        <dbReference type="RuleBase" id="RU363032"/>
    </source>
</evidence>
<dbReference type="PANTHER" id="PTHR43759">
    <property type="entry name" value="TREHALOSE TRANSPORT SYSTEM PERMEASE PROTEIN SUGA"/>
    <property type="match status" value="1"/>
</dbReference>
<dbReference type="GO" id="GO:0005886">
    <property type="term" value="C:plasma membrane"/>
    <property type="evidence" value="ECO:0007669"/>
    <property type="project" value="UniProtKB-SubCell"/>
</dbReference>
<dbReference type="Gene3D" id="1.10.3720.10">
    <property type="entry name" value="MetI-like"/>
    <property type="match status" value="1"/>
</dbReference>
<keyword evidence="2 5" id="KW-0812">Transmembrane</keyword>
<feature type="transmembrane region" description="Helical" evidence="5">
    <location>
        <begin position="62"/>
        <end position="86"/>
    </location>
</feature>
<protein>
    <submittedName>
        <fullName evidence="7">Putrescine transport system permease protein PotH</fullName>
    </submittedName>
</protein>
<dbReference type="EMBL" id="LKHP01000003">
    <property type="protein sequence ID" value="KRQ87454.1"/>
    <property type="molecule type" value="Genomic_DNA"/>
</dbReference>
<comment type="subcellular location">
    <subcellularLocation>
        <location evidence="5">Cell membrane</location>
        <topology evidence="5">Multi-pass membrane protein</topology>
    </subcellularLocation>
    <subcellularLocation>
        <location evidence="1">Membrane</location>
        <topology evidence="1">Multi-pass membrane protein</topology>
    </subcellularLocation>
</comment>
<dbReference type="Pfam" id="PF00528">
    <property type="entry name" value="BPD_transp_1"/>
    <property type="match status" value="1"/>
</dbReference>
<dbReference type="InterPro" id="IPR035906">
    <property type="entry name" value="MetI-like_sf"/>
</dbReference>
<keyword evidence="5" id="KW-0813">Transport</keyword>
<feature type="transmembrane region" description="Helical" evidence="5">
    <location>
        <begin position="149"/>
        <end position="173"/>
    </location>
</feature>
<dbReference type="AlphaFoldDB" id="A0A0R3K1Q1"/>
<reference evidence="7 8" key="1">
    <citation type="submission" date="2015-09" db="EMBL/GenBank/DDBJ databases">
        <title>Draft genome sequence of a Caloramator mitchellensis, a moderate thermophile from the Great Artesian Basin of Australia.</title>
        <authorList>
            <person name="Patel B.K."/>
        </authorList>
    </citation>
    <scope>NUCLEOTIDE SEQUENCE [LARGE SCALE GENOMIC DNA]</scope>
    <source>
        <strain evidence="7 8">VF08</strain>
    </source>
</reference>
<dbReference type="CDD" id="cd06261">
    <property type="entry name" value="TM_PBP2"/>
    <property type="match status" value="1"/>
</dbReference>
<organism evidence="7 8">
    <name type="scientific">Caloramator mitchellensis</name>
    <dbReference type="NCBI Taxonomy" id="908809"/>
    <lineage>
        <taxon>Bacteria</taxon>
        <taxon>Bacillati</taxon>
        <taxon>Bacillota</taxon>
        <taxon>Clostridia</taxon>
        <taxon>Eubacteriales</taxon>
        <taxon>Clostridiaceae</taxon>
        <taxon>Caloramator</taxon>
    </lineage>
</organism>
<comment type="caution">
    <text evidence="7">The sequence shown here is derived from an EMBL/GenBank/DDBJ whole genome shotgun (WGS) entry which is preliminary data.</text>
</comment>
<dbReference type="SUPFAM" id="SSF161098">
    <property type="entry name" value="MetI-like"/>
    <property type="match status" value="1"/>
</dbReference>
<feature type="domain" description="ABC transmembrane type-1" evidence="6">
    <location>
        <begin position="62"/>
        <end position="273"/>
    </location>
</feature>
<keyword evidence="8" id="KW-1185">Reference proteome</keyword>
<dbReference type="STRING" id="908809.ABG79_00792"/>
<dbReference type="RefSeq" id="WP_057977331.1">
    <property type="nucleotide sequence ID" value="NZ_LKHP01000003.1"/>
</dbReference>
<feature type="transmembrane region" description="Helical" evidence="5">
    <location>
        <begin position="194"/>
        <end position="219"/>
    </location>
</feature>
<feature type="transmembrane region" description="Helical" evidence="5">
    <location>
        <begin position="7"/>
        <end position="36"/>
    </location>
</feature>
<evidence type="ECO:0000256" key="1">
    <source>
        <dbReference type="ARBA" id="ARBA00004141"/>
    </source>
</evidence>
<dbReference type="OrthoDB" id="9785836at2"/>
<dbReference type="InterPro" id="IPR000515">
    <property type="entry name" value="MetI-like"/>
</dbReference>
<name>A0A0R3K1Q1_CALMK</name>
<evidence type="ECO:0000313" key="8">
    <source>
        <dbReference type="Proteomes" id="UP000052015"/>
    </source>
</evidence>
<evidence type="ECO:0000313" key="7">
    <source>
        <dbReference type="EMBL" id="KRQ87454.1"/>
    </source>
</evidence>
<evidence type="ECO:0000256" key="3">
    <source>
        <dbReference type="ARBA" id="ARBA00022989"/>
    </source>
</evidence>
<proteinExistence type="inferred from homology"/>